<feature type="compositionally biased region" description="Low complexity" evidence="1">
    <location>
        <begin position="46"/>
        <end position="69"/>
    </location>
</feature>
<feature type="compositionally biased region" description="Low complexity" evidence="1">
    <location>
        <begin position="94"/>
        <end position="105"/>
    </location>
</feature>
<keyword evidence="2" id="KW-0812">Transmembrane</keyword>
<gene>
    <name evidence="3" type="ORF">PDEL0327_LOCUS432</name>
</gene>
<sequence length="574" mass="65071">MNTMLRAGSQMDQARLLKHAIKVETTNLRSRKLEGDQQEGQDEGQNEGQQENNNNQNNNENENQNQNENQNDKDENQEQNNEQNQEQEQEQNNDQEQQNEQQQENQNEDEQNQDNDRDQEQNQEENAEEDNQEQNEDAQEANDDAAQVDDQVEQDAQEEEGGDFQINFLKCVALTIEPNVMDVEGMLANGEIDEDEAAELKTKYITEMTSSLNTQESVVFFTKGNGEDDEDREVFMVGINDWIAASSGYDQTCNAIDEDDVDTVFSKIPSVMNSKVGEYSDHVWYSGFNCKADGSGFKPLLFLDETCTTFSPSVNHYYPFRKATETYSTEVASDQTKYMIEGANNSIYNSQYCNESDFCDNVLQKSVELATCEEADGRRRHLASYQLDYDMSGNIGDACPSIQTAFSIDQEYEFSEDDLESLVKYWSNTGNGGQESDRRSLIPGTNDVWIFLVGIIAFLFIASSLFVSRNKSPSRRLSKNSNVDTDDDTIESKKVPLVIKRVQPLGVEASDSDLNHSMSAIECTLSKKKRRDMSELGREPRTREPRKTSTHKFRSFLKNSLSNTSSTSKGLSVD</sequence>
<protein>
    <submittedName>
        <fullName evidence="3">Uncharacterized protein</fullName>
    </submittedName>
</protein>
<reference evidence="3" key="1">
    <citation type="submission" date="2021-01" db="EMBL/GenBank/DDBJ databases">
        <authorList>
            <person name="Corre E."/>
            <person name="Pelletier E."/>
            <person name="Niang G."/>
            <person name="Scheremetjew M."/>
            <person name="Finn R."/>
            <person name="Kale V."/>
            <person name="Holt S."/>
            <person name="Cochrane G."/>
            <person name="Meng A."/>
            <person name="Brown T."/>
            <person name="Cohen L."/>
        </authorList>
    </citation>
    <scope>NUCLEOTIDE SEQUENCE</scope>
    <source>
        <strain evidence="3">B596</strain>
    </source>
</reference>
<name>A0A7S0TCH3_9STRA</name>
<feature type="transmembrane region" description="Helical" evidence="2">
    <location>
        <begin position="448"/>
        <end position="467"/>
    </location>
</feature>
<evidence type="ECO:0000256" key="2">
    <source>
        <dbReference type="SAM" id="Phobius"/>
    </source>
</evidence>
<feature type="compositionally biased region" description="Acidic residues" evidence="1">
    <location>
        <begin position="121"/>
        <end position="161"/>
    </location>
</feature>
<feature type="compositionally biased region" description="Acidic residues" evidence="1">
    <location>
        <begin position="36"/>
        <end position="45"/>
    </location>
</feature>
<feature type="compositionally biased region" description="Basic and acidic residues" evidence="1">
    <location>
        <begin position="532"/>
        <end position="547"/>
    </location>
</feature>
<feature type="region of interest" description="Disordered" evidence="1">
    <location>
        <begin position="25"/>
        <end position="161"/>
    </location>
</feature>
<dbReference type="EMBL" id="HBFG01000575">
    <property type="protein sequence ID" value="CAD8728840.1"/>
    <property type="molecule type" value="Transcribed_RNA"/>
</dbReference>
<proteinExistence type="predicted"/>
<dbReference type="AlphaFoldDB" id="A0A7S0TCH3"/>
<evidence type="ECO:0000256" key="1">
    <source>
        <dbReference type="SAM" id="MobiDB-lite"/>
    </source>
</evidence>
<keyword evidence="2" id="KW-0472">Membrane</keyword>
<keyword evidence="2" id="KW-1133">Transmembrane helix</keyword>
<feature type="compositionally biased region" description="Low complexity" evidence="1">
    <location>
        <begin position="557"/>
        <end position="574"/>
    </location>
</feature>
<feature type="region of interest" description="Disordered" evidence="1">
    <location>
        <begin position="528"/>
        <end position="574"/>
    </location>
</feature>
<organism evidence="3">
    <name type="scientific">Pseudo-nitzschia delicatissima</name>
    <dbReference type="NCBI Taxonomy" id="44447"/>
    <lineage>
        <taxon>Eukaryota</taxon>
        <taxon>Sar</taxon>
        <taxon>Stramenopiles</taxon>
        <taxon>Ochrophyta</taxon>
        <taxon>Bacillariophyta</taxon>
        <taxon>Bacillariophyceae</taxon>
        <taxon>Bacillariophycidae</taxon>
        <taxon>Bacillariales</taxon>
        <taxon>Bacillariaceae</taxon>
        <taxon>Pseudo-nitzschia</taxon>
    </lineage>
</organism>
<evidence type="ECO:0000313" key="3">
    <source>
        <dbReference type="EMBL" id="CAD8728840.1"/>
    </source>
</evidence>
<accession>A0A7S0TCH3</accession>